<sequence>MQNISEAKVKKYSIVSYGLGSAFIMLSGLVIGLWIVLGPRFNEIFTAKDTDSLSGGIFYSAVVCTGLWVLLLVLLVFFVIYYNKISRSFQNQDFEMPDMRKDPGQQQNPNPVVVNINNPNPLLNNNRPNNGPGPNLGPMNQQRPMPNGPQGPRPLLNGNPQGPRPMPNGPQGPRPMGPQPQPGFRPAPQLSSPRPMGPSPQGPRPMPNGPQGPRPMGPPMGPQRPPVPPRPGNR</sequence>
<feature type="transmembrane region" description="Helical" evidence="2">
    <location>
        <begin position="12"/>
        <end position="37"/>
    </location>
</feature>
<evidence type="ECO:0000313" key="4">
    <source>
        <dbReference type="Proteomes" id="UP000028523"/>
    </source>
</evidence>
<dbReference type="Proteomes" id="UP000028523">
    <property type="component" value="Unassembled WGS sequence"/>
</dbReference>
<comment type="caution">
    <text evidence="3">The sequence shown here is derived from an EMBL/GenBank/DDBJ whole genome shotgun (WGS) entry which is preliminary data.</text>
</comment>
<feature type="compositionally biased region" description="Pro residues" evidence="1">
    <location>
        <begin position="162"/>
        <end position="185"/>
    </location>
</feature>
<protein>
    <submittedName>
        <fullName evidence="3">PvpA C-terminal repeat-like domain-containing protein</fullName>
    </submittedName>
</protein>
<name>A0A084U4G7_MALIO</name>
<dbReference type="EMBL" id="AWQU01000056">
    <property type="protein sequence ID" value="KFB07853.1"/>
    <property type="molecule type" value="Genomic_DNA"/>
</dbReference>
<keyword evidence="2" id="KW-0472">Membrane</keyword>
<evidence type="ECO:0000256" key="1">
    <source>
        <dbReference type="SAM" id="MobiDB-lite"/>
    </source>
</evidence>
<feature type="region of interest" description="Disordered" evidence="1">
    <location>
        <begin position="96"/>
        <end position="234"/>
    </location>
</feature>
<feature type="compositionally biased region" description="Low complexity" evidence="1">
    <location>
        <begin position="104"/>
        <end position="142"/>
    </location>
</feature>
<proteinExistence type="predicted"/>
<feature type="compositionally biased region" description="Pro residues" evidence="1">
    <location>
        <begin position="195"/>
        <end position="234"/>
    </location>
</feature>
<dbReference type="AlphaFoldDB" id="A0A084U4G7"/>
<evidence type="ECO:0000313" key="3">
    <source>
        <dbReference type="EMBL" id="KFB07853.1"/>
    </source>
</evidence>
<dbReference type="RefSeq" id="WP_036451443.1">
    <property type="nucleotide sequence ID" value="NZ_AWQU01000056.1"/>
</dbReference>
<evidence type="ECO:0000256" key="2">
    <source>
        <dbReference type="SAM" id="Phobius"/>
    </source>
</evidence>
<reference evidence="3 4" key="1">
    <citation type="journal article" date="2014" name="PLoS ONE">
        <title>Reduction of Hydrogen Peroxide Accumulation and Toxicity by a Catalase from Mycoplasma iowae.</title>
        <authorList>
            <person name="Pritchard R.E."/>
            <person name="Prassinos A.J."/>
            <person name="Osborne J.D."/>
            <person name="Raviv Z."/>
            <person name="Balish M.F."/>
        </authorList>
    </citation>
    <scope>NUCLEOTIDE SEQUENCE [LARGE SCALE GENOMIC DNA]</scope>
    <source>
        <strain evidence="3 4">DK-CPA</strain>
    </source>
</reference>
<keyword evidence="2" id="KW-1133">Transmembrane helix</keyword>
<keyword evidence="4" id="KW-1185">Reference proteome</keyword>
<gene>
    <name evidence="3" type="ORF">P271_715</name>
</gene>
<accession>A0A084U4G7</accession>
<keyword evidence="2" id="KW-0812">Transmembrane</keyword>
<feature type="transmembrane region" description="Helical" evidence="2">
    <location>
        <begin position="57"/>
        <end position="82"/>
    </location>
</feature>
<organism evidence="3 4">
    <name type="scientific">Malacoplasma iowae DK-CPA</name>
    <dbReference type="NCBI Taxonomy" id="1394179"/>
    <lineage>
        <taxon>Bacteria</taxon>
        <taxon>Bacillati</taxon>
        <taxon>Mycoplasmatota</taxon>
        <taxon>Mycoplasmoidales</taxon>
        <taxon>Mycoplasmoidaceae</taxon>
        <taxon>Malacoplasma</taxon>
    </lineage>
</organism>